<feature type="domain" description="VOC" evidence="1">
    <location>
        <begin position="2"/>
        <end position="127"/>
    </location>
</feature>
<dbReference type="STRING" id="1042163.BRLA_c022180"/>
<evidence type="ECO:0000259" key="1">
    <source>
        <dbReference type="PROSITE" id="PS51819"/>
    </source>
</evidence>
<dbReference type="InterPro" id="IPR004360">
    <property type="entry name" value="Glyas_Fos-R_dOase_dom"/>
</dbReference>
<dbReference type="Proteomes" id="UP000005850">
    <property type="component" value="Chromosome"/>
</dbReference>
<sequence>MKIKLTSIFVNDQDRALSFYTEVLGFVKKSDFPVGDFKWITVVSPEGPEDIELLLEPLGHPAAKTFQKEMFEAGIPLMTFAVDDIHKEYDRLLKLGVVFKSKPVDIEGTSIAVFHDTCGNLIQLFQG</sequence>
<keyword evidence="2" id="KW-0456">Lyase</keyword>
<dbReference type="SUPFAM" id="SSF54593">
    <property type="entry name" value="Glyoxalase/Bleomycin resistance protein/Dihydroxybiphenyl dioxygenase"/>
    <property type="match status" value="1"/>
</dbReference>
<accession>A0A075R3U4</accession>
<dbReference type="eggNOG" id="COG0346">
    <property type="taxonomic scope" value="Bacteria"/>
</dbReference>
<dbReference type="RefSeq" id="WP_003337406.1">
    <property type="nucleotide sequence ID" value="NZ_CP007806.1"/>
</dbReference>
<dbReference type="GO" id="GO:0016829">
    <property type="term" value="F:lyase activity"/>
    <property type="evidence" value="ECO:0007669"/>
    <property type="project" value="UniProtKB-KW"/>
</dbReference>
<dbReference type="EMBL" id="CP007806">
    <property type="protein sequence ID" value="AIG26539.1"/>
    <property type="molecule type" value="Genomic_DNA"/>
</dbReference>
<dbReference type="PANTHER" id="PTHR36437:SF2">
    <property type="entry name" value="GLYOXALASE_BLEOMYCIN RESISTANCE PROTEIN_DIOXYGENASE"/>
    <property type="match status" value="1"/>
</dbReference>
<dbReference type="InterPro" id="IPR037523">
    <property type="entry name" value="VOC_core"/>
</dbReference>
<evidence type="ECO:0000313" key="3">
    <source>
        <dbReference type="Proteomes" id="UP000005850"/>
    </source>
</evidence>
<gene>
    <name evidence="2" type="ORF">BRLA_c022180</name>
</gene>
<dbReference type="InterPro" id="IPR029068">
    <property type="entry name" value="Glyas_Bleomycin-R_OHBP_Dase"/>
</dbReference>
<protein>
    <submittedName>
        <fullName evidence="2">Lactoylglutathione lyase</fullName>
    </submittedName>
</protein>
<reference evidence="2 3" key="1">
    <citation type="journal article" date="2011" name="J. Bacteriol.">
        <title>Genome sequence of Brevibacillus laterosporus LMG 15441, a pathogen of invertebrates.</title>
        <authorList>
            <person name="Djukic M."/>
            <person name="Poehlein A."/>
            <person name="Thurmer A."/>
            <person name="Daniel R."/>
        </authorList>
    </citation>
    <scope>NUCLEOTIDE SEQUENCE [LARGE SCALE GENOMIC DNA]</scope>
    <source>
        <strain evidence="2 3">LMG 15441</strain>
    </source>
</reference>
<dbReference type="AlphaFoldDB" id="A0A075R3U4"/>
<dbReference type="PANTHER" id="PTHR36437">
    <property type="entry name" value="GLYOXALASE/BLEOMYCIN RESISTANCE PROTEIN/DIOXYGENASE"/>
    <property type="match status" value="1"/>
</dbReference>
<name>A0A075R3U4_BRELA</name>
<dbReference type="CDD" id="cd07263">
    <property type="entry name" value="VOC_like"/>
    <property type="match status" value="1"/>
</dbReference>
<dbReference type="Gene3D" id="3.10.180.10">
    <property type="entry name" value="2,3-Dihydroxybiphenyl 1,2-Dioxygenase, domain 1"/>
    <property type="match status" value="1"/>
</dbReference>
<proteinExistence type="predicted"/>
<dbReference type="Pfam" id="PF00903">
    <property type="entry name" value="Glyoxalase"/>
    <property type="match status" value="1"/>
</dbReference>
<dbReference type="KEGG" id="blr:BRLA_c022180"/>
<evidence type="ECO:0000313" key="2">
    <source>
        <dbReference type="EMBL" id="AIG26539.1"/>
    </source>
</evidence>
<organism evidence="2 3">
    <name type="scientific">Brevibacillus laterosporus LMG 15441</name>
    <dbReference type="NCBI Taxonomy" id="1042163"/>
    <lineage>
        <taxon>Bacteria</taxon>
        <taxon>Bacillati</taxon>
        <taxon>Bacillota</taxon>
        <taxon>Bacilli</taxon>
        <taxon>Bacillales</taxon>
        <taxon>Paenibacillaceae</taxon>
        <taxon>Brevibacillus</taxon>
    </lineage>
</organism>
<dbReference type="PROSITE" id="PS51819">
    <property type="entry name" value="VOC"/>
    <property type="match status" value="1"/>
</dbReference>
<keyword evidence="3" id="KW-1185">Reference proteome</keyword>
<dbReference type="HOGENOM" id="CLU_046006_10_0_9"/>